<dbReference type="Proteomes" id="UP000198688">
    <property type="component" value="Chromosome I"/>
</dbReference>
<dbReference type="STRING" id="113562.SAMN04489716_9477"/>
<evidence type="ECO:0000313" key="1">
    <source>
        <dbReference type="EMBL" id="SDT81058.1"/>
    </source>
</evidence>
<dbReference type="InterPro" id="IPR027304">
    <property type="entry name" value="Trigger_fact/SurA_dom_sf"/>
</dbReference>
<gene>
    <name evidence="1" type="ORF">SAMN04489716_9477</name>
</gene>
<proteinExistence type="predicted"/>
<dbReference type="RefSeq" id="WP_092556119.1">
    <property type="nucleotide sequence ID" value="NZ_BOMJ01000018.1"/>
</dbReference>
<keyword evidence="2" id="KW-1185">Reference proteome</keyword>
<dbReference type="OrthoDB" id="4229635at2"/>
<organism evidence="1 2">
    <name type="scientific">Actinoplanes derwentensis</name>
    <dbReference type="NCBI Taxonomy" id="113562"/>
    <lineage>
        <taxon>Bacteria</taxon>
        <taxon>Bacillati</taxon>
        <taxon>Actinomycetota</taxon>
        <taxon>Actinomycetes</taxon>
        <taxon>Micromonosporales</taxon>
        <taxon>Micromonosporaceae</taxon>
        <taxon>Actinoplanes</taxon>
    </lineage>
</organism>
<sequence>MKRWAFLVAAVVVAALVTGVILLNRPDRVATLNGHPITQDELVFHMDRLERTTSGDSPLSDRVLDEIKHDKTLWLLAQEQGLVDSVDHADLLASLDEENKRRARTAAEGGVVHGLVEFGAEEYYAHRLAELTTALRQALSDQLPVTDAEVRAAFDADKAQWSANATVYTYRELVVPEALDLEVVASRLATLATVTVRGESRHDQDLLAVLSALGPGQISAPVIGAGQVTYYELTGRTVDERAAFATYASRIRQSLVEEKFQQFLQRRVDGGDFRVDTTAVETINAEDGNG</sequence>
<protein>
    <submittedName>
        <fullName evidence="1">Uncharacterized protein</fullName>
    </submittedName>
</protein>
<dbReference type="SUPFAM" id="SSF109998">
    <property type="entry name" value="Triger factor/SurA peptide-binding domain-like"/>
    <property type="match status" value="1"/>
</dbReference>
<accession>A0A1H2DE72</accession>
<evidence type="ECO:0000313" key="2">
    <source>
        <dbReference type="Proteomes" id="UP000198688"/>
    </source>
</evidence>
<dbReference type="AlphaFoldDB" id="A0A1H2DE72"/>
<reference evidence="1 2" key="1">
    <citation type="submission" date="2016-10" db="EMBL/GenBank/DDBJ databases">
        <authorList>
            <person name="de Groot N.N."/>
        </authorList>
    </citation>
    <scope>NUCLEOTIDE SEQUENCE [LARGE SCALE GENOMIC DNA]</scope>
    <source>
        <strain evidence="1 2">DSM 43941</strain>
    </source>
</reference>
<name>A0A1H2DE72_9ACTN</name>
<dbReference type="EMBL" id="LT629758">
    <property type="protein sequence ID" value="SDT81058.1"/>
    <property type="molecule type" value="Genomic_DNA"/>
</dbReference>